<reference evidence="2 3" key="1">
    <citation type="journal article" date="2012" name="Science">
        <title>The Paleozoic origin of enzymatic lignin decomposition reconstructed from 31 fungal genomes.</title>
        <authorList>
            <person name="Floudas D."/>
            <person name="Binder M."/>
            <person name="Riley R."/>
            <person name="Barry K."/>
            <person name="Blanchette R.A."/>
            <person name="Henrissat B."/>
            <person name="Martinez A.T."/>
            <person name="Otillar R."/>
            <person name="Spatafora J.W."/>
            <person name="Yadav J.S."/>
            <person name="Aerts A."/>
            <person name="Benoit I."/>
            <person name="Boyd A."/>
            <person name="Carlson A."/>
            <person name="Copeland A."/>
            <person name="Coutinho P.M."/>
            <person name="de Vries R.P."/>
            <person name="Ferreira P."/>
            <person name="Findley K."/>
            <person name="Foster B."/>
            <person name="Gaskell J."/>
            <person name="Glotzer D."/>
            <person name="Gorecki P."/>
            <person name="Heitman J."/>
            <person name="Hesse C."/>
            <person name="Hori C."/>
            <person name="Igarashi K."/>
            <person name="Jurgens J.A."/>
            <person name="Kallen N."/>
            <person name="Kersten P."/>
            <person name="Kohler A."/>
            <person name="Kuees U."/>
            <person name="Kumar T.K.A."/>
            <person name="Kuo A."/>
            <person name="LaButti K."/>
            <person name="Larrondo L.F."/>
            <person name="Lindquist E."/>
            <person name="Ling A."/>
            <person name="Lombard V."/>
            <person name="Lucas S."/>
            <person name="Lundell T."/>
            <person name="Martin R."/>
            <person name="McLaughlin D.J."/>
            <person name="Morgenstern I."/>
            <person name="Morin E."/>
            <person name="Murat C."/>
            <person name="Nagy L.G."/>
            <person name="Nolan M."/>
            <person name="Ohm R.A."/>
            <person name="Patyshakuliyeva A."/>
            <person name="Rokas A."/>
            <person name="Ruiz-Duenas F.J."/>
            <person name="Sabat G."/>
            <person name="Salamov A."/>
            <person name="Samejima M."/>
            <person name="Schmutz J."/>
            <person name="Slot J.C."/>
            <person name="St John F."/>
            <person name="Stenlid J."/>
            <person name="Sun H."/>
            <person name="Sun S."/>
            <person name="Syed K."/>
            <person name="Tsang A."/>
            <person name="Wiebenga A."/>
            <person name="Young D."/>
            <person name="Pisabarro A."/>
            <person name="Eastwood D.C."/>
            <person name="Martin F."/>
            <person name="Cullen D."/>
            <person name="Grigoriev I.V."/>
            <person name="Hibbett D.S."/>
        </authorList>
    </citation>
    <scope>NUCLEOTIDE SEQUENCE [LARGE SCALE GENOMIC DNA]</scope>
    <source>
        <strain evidence="2 3">LYAD-421 SS1</strain>
    </source>
</reference>
<organism evidence="2 3">
    <name type="scientific">Dichomitus squalens (strain LYAD-421)</name>
    <name type="common">Western red white-rot fungus</name>
    <dbReference type="NCBI Taxonomy" id="732165"/>
    <lineage>
        <taxon>Eukaryota</taxon>
        <taxon>Fungi</taxon>
        <taxon>Dikarya</taxon>
        <taxon>Basidiomycota</taxon>
        <taxon>Agaricomycotina</taxon>
        <taxon>Agaricomycetes</taxon>
        <taxon>Polyporales</taxon>
        <taxon>Polyporaceae</taxon>
        <taxon>Dichomitus</taxon>
    </lineage>
</organism>
<feature type="region of interest" description="Disordered" evidence="1">
    <location>
        <begin position="62"/>
        <end position="91"/>
    </location>
</feature>
<name>R7SZX6_DICSQ</name>
<evidence type="ECO:0000313" key="2">
    <source>
        <dbReference type="EMBL" id="EJF61724.1"/>
    </source>
</evidence>
<dbReference type="OMA" id="CSICCIG"/>
<evidence type="ECO:0000256" key="1">
    <source>
        <dbReference type="SAM" id="MobiDB-lite"/>
    </source>
</evidence>
<evidence type="ECO:0000313" key="3">
    <source>
        <dbReference type="Proteomes" id="UP000053319"/>
    </source>
</evidence>
<dbReference type="GeneID" id="18835442"/>
<dbReference type="AlphaFoldDB" id="R7SZX6"/>
<dbReference type="EMBL" id="JH719408">
    <property type="protein sequence ID" value="EJF61724.1"/>
    <property type="molecule type" value="Genomic_DNA"/>
</dbReference>
<dbReference type="HOGENOM" id="CLU_169130_1_0_1"/>
<protein>
    <submittedName>
        <fullName evidence="2">Uncharacterized protein</fullName>
    </submittedName>
</protein>
<gene>
    <name evidence="2" type="ORF">DICSQDRAFT_136250</name>
</gene>
<dbReference type="KEGG" id="dsq:DICSQDRAFT_136250"/>
<proteinExistence type="predicted"/>
<accession>R7SZX6</accession>
<sequence>MGDSAGVGVLDGCCAIFCIQCTEALQTFCFFNRSGSGSNSNTQAGCCGACCNKAFDEDDFQAQNGDPVKDQPAPQAAMSDKPDAAPVTAAS</sequence>
<dbReference type="Proteomes" id="UP000053319">
    <property type="component" value="Unassembled WGS sequence"/>
</dbReference>
<dbReference type="RefSeq" id="XP_007365425.1">
    <property type="nucleotide sequence ID" value="XM_007365363.1"/>
</dbReference>